<evidence type="ECO:0000256" key="1">
    <source>
        <dbReference type="SAM" id="SignalP"/>
    </source>
</evidence>
<dbReference type="Pfam" id="PF25594">
    <property type="entry name" value="GldB_lipo"/>
    <property type="match status" value="1"/>
</dbReference>
<dbReference type="Proteomes" id="UP000620064">
    <property type="component" value="Unassembled WGS sequence"/>
</dbReference>
<protein>
    <submittedName>
        <fullName evidence="2">Gliding motility lipoprotein GldB</fullName>
    </submittedName>
</protein>
<feature type="chain" id="PRO_5046145008" evidence="1">
    <location>
        <begin position="20"/>
        <end position="326"/>
    </location>
</feature>
<dbReference type="RefSeq" id="WP_188617549.1">
    <property type="nucleotide sequence ID" value="NZ_BMLV01000003.1"/>
</dbReference>
<keyword evidence="2" id="KW-0449">Lipoprotein</keyword>
<dbReference type="PROSITE" id="PS51257">
    <property type="entry name" value="PROKAR_LIPOPROTEIN"/>
    <property type="match status" value="1"/>
</dbReference>
<accession>A0ABQ2NKV0</accession>
<evidence type="ECO:0000313" key="3">
    <source>
        <dbReference type="Proteomes" id="UP000620064"/>
    </source>
</evidence>
<comment type="caution">
    <text evidence="2">The sequence shown here is derived from an EMBL/GenBank/DDBJ whole genome shotgun (WGS) entry which is preliminary data.</text>
</comment>
<organism evidence="2 3">
    <name type="scientific">Cloacibacterium rupense</name>
    <dbReference type="NCBI Taxonomy" id="517423"/>
    <lineage>
        <taxon>Bacteria</taxon>
        <taxon>Pseudomonadati</taxon>
        <taxon>Bacteroidota</taxon>
        <taxon>Flavobacteriia</taxon>
        <taxon>Flavobacteriales</taxon>
        <taxon>Weeksellaceae</taxon>
    </lineage>
</organism>
<dbReference type="InterPro" id="IPR019853">
    <property type="entry name" value="GldB-like"/>
</dbReference>
<feature type="signal peptide" evidence="1">
    <location>
        <begin position="1"/>
        <end position="19"/>
    </location>
</feature>
<keyword evidence="1" id="KW-0732">Signal</keyword>
<name>A0ABQ2NKV0_9FLAO</name>
<reference evidence="3" key="1">
    <citation type="journal article" date="2019" name="Int. J. Syst. Evol. Microbiol.">
        <title>The Global Catalogue of Microorganisms (GCM) 10K type strain sequencing project: providing services to taxonomists for standard genome sequencing and annotation.</title>
        <authorList>
            <consortium name="The Broad Institute Genomics Platform"/>
            <consortium name="The Broad Institute Genome Sequencing Center for Infectious Disease"/>
            <person name="Wu L."/>
            <person name="Ma J."/>
        </authorList>
    </citation>
    <scope>NUCLEOTIDE SEQUENCE [LARGE SCALE GENOMIC DNA]</scope>
    <source>
        <strain evidence="3">CGMCC 1.7656</strain>
    </source>
</reference>
<evidence type="ECO:0000313" key="2">
    <source>
        <dbReference type="EMBL" id="GGP04276.1"/>
    </source>
</evidence>
<sequence>MKKNILFLLLASLSFTLFSCNKEENDRWNVEVKTSEPVKITDISAEFYNEKIPFQEFKEKYSFFLAPQVPDATYEKKRNNTLERRMYKNAISLNKIPQLEKDLSELFAHVKYYFPKFQNPKVYVFSSATELYQEPILYIPNQKILFIDLSAFMGEKSEYYEGIDYYIKKDMNPENVITRVSETIAVDYVPVTPDQNKFLDKIINQGKLLTLQDAFLPKTLDQYKIGYAKSQQEWAVSNEENIWNYFVENDLLFSDDGNLNERFLNKGPFSKFYTEIDQKSSPRVGAFIGWQICRKYLSEHPEVTLQQFLQKNATEIFNNTNYKPKS</sequence>
<gene>
    <name evidence="2" type="primary">gldB</name>
    <name evidence="2" type="ORF">GCM10010992_15610</name>
</gene>
<proteinExistence type="predicted"/>
<keyword evidence="3" id="KW-1185">Reference proteome</keyword>
<dbReference type="EMBL" id="BMLV01000003">
    <property type="protein sequence ID" value="GGP04276.1"/>
    <property type="molecule type" value="Genomic_DNA"/>
</dbReference>